<dbReference type="HAMAP" id="MF_00226_B">
    <property type="entry name" value="CinA_B"/>
    <property type="match status" value="1"/>
</dbReference>
<dbReference type="InterPro" id="IPR036653">
    <property type="entry name" value="CinA-like_C"/>
</dbReference>
<dbReference type="CDD" id="cd00885">
    <property type="entry name" value="cinA"/>
    <property type="match status" value="1"/>
</dbReference>
<dbReference type="InterPro" id="IPR001453">
    <property type="entry name" value="MoaB/Mog_dom"/>
</dbReference>
<dbReference type="NCBIfam" id="TIGR00200">
    <property type="entry name" value="cinA_nterm"/>
    <property type="match status" value="1"/>
</dbReference>
<dbReference type="SMART" id="SM00852">
    <property type="entry name" value="MoCF_biosynth"/>
    <property type="match status" value="1"/>
</dbReference>
<dbReference type="InterPro" id="IPR008136">
    <property type="entry name" value="CinA_C"/>
</dbReference>
<keyword evidence="4" id="KW-1185">Reference proteome</keyword>
<dbReference type="Pfam" id="PF00994">
    <property type="entry name" value="MoCF_biosynth"/>
    <property type="match status" value="1"/>
</dbReference>
<dbReference type="Gene3D" id="3.90.950.20">
    <property type="entry name" value="CinA-like"/>
    <property type="match status" value="1"/>
</dbReference>
<protein>
    <recommendedName>
        <fullName evidence="1">CinA-like protein</fullName>
    </recommendedName>
</protein>
<sequence length="440" mass="47826">MKLEMICTGEEVLSGQIVDTNAAWLGNQLMESGFEMHRRTTVGDRLSDLVDIFNERSLVADIILVNGGLGPTADDLSALAMAKAMGVELVEDKTWRARLVEWAKGRNITLSDSNLKQALLPEGAIMVDNPVGSACGFRVKFNNAWLFFTPGVPHEYKTMVTEQFIPFVKSESAVRSHVEVTKLLCIGIGESDMAEQLETLDWPQGITLGYRSYTPYLELKLIARDVPKAQQTAAMLQAKSALKDCVVAQDKNTLAAEVHHLLSERNATLAVAESLTGGEICSQLVAYPGSSHYLKQGVVSYCNEAKMSLLKVTEKSIVEETEVSMICAAQMALGAANANTLINRTDYAIATTGIAGPQGGTDTMPVGTVVIAVKAGDVIACQEISIASTRNRNYIRDLTVALAFDMLRRAILGLPAFAEYNYIKRTNACTYSREELEALS</sequence>
<organism evidence="3 4">
    <name type="scientific">Psychromonas aquatilis</name>
    <dbReference type="NCBI Taxonomy" id="2005072"/>
    <lineage>
        <taxon>Bacteria</taxon>
        <taxon>Pseudomonadati</taxon>
        <taxon>Pseudomonadota</taxon>
        <taxon>Gammaproteobacteria</taxon>
        <taxon>Alteromonadales</taxon>
        <taxon>Psychromonadaceae</taxon>
        <taxon>Psychromonas</taxon>
    </lineage>
</organism>
<evidence type="ECO:0000313" key="4">
    <source>
        <dbReference type="Proteomes" id="UP001369082"/>
    </source>
</evidence>
<dbReference type="PIRSF" id="PIRSF006728">
    <property type="entry name" value="CinA"/>
    <property type="match status" value="1"/>
</dbReference>
<dbReference type="InterPro" id="IPR008135">
    <property type="entry name" value="Competence-induced_CinA"/>
</dbReference>
<reference evidence="3 4" key="1">
    <citation type="submission" date="2024-02" db="EMBL/GenBank/DDBJ databases">
        <title>Bacteria isolated from the canopy kelp, Nereocystis luetkeana.</title>
        <authorList>
            <person name="Pfister C.A."/>
            <person name="Younker I.T."/>
            <person name="Light S.H."/>
        </authorList>
    </citation>
    <scope>NUCLEOTIDE SEQUENCE [LARGE SCALE GENOMIC DNA]</scope>
    <source>
        <strain evidence="3 4">TI.1.05</strain>
    </source>
</reference>
<dbReference type="Gene3D" id="3.40.980.10">
    <property type="entry name" value="MoaB/Mog-like domain"/>
    <property type="match status" value="1"/>
</dbReference>
<dbReference type="EMBL" id="JBAKAZ010000004">
    <property type="protein sequence ID" value="MEL0628325.1"/>
    <property type="molecule type" value="Genomic_DNA"/>
</dbReference>
<dbReference type="SUPFAM" id="SSF53218">
    <property type="entry name" value="Molybdenum cofactor biosynthesis proteins"/>
    <property type="match status" value="1"/>
</dbReference>
<evidence type="ECO:0000313" key="3">
    <source>
        <dbReference type="EMBL" id="MEL0628325.1"/>
    </source>
</evidence>
<dbReference type="NCBIfam" id="TIGR00199">
    <property type="entry name" value="PncC_domain"/>
    <property type="match status" value="1"/>
</dbReference>
<dbReference type="Proteomes" id="UP001369082">
    <property type="component" value="Unassembled WGS sequence"/>
</dbReference>
<accession>A0ABU9GLY2</accession>
<name>A0ABU9GLY2_9GAMM</name>
<evidence type="ECO:0000256" key="1">
    <source>
        <dbReference type="HAMAP-Rule" id="MF_00226"/>
    </source>
</evidence>
<proteinExistence type="inferred from homology"/>
<comment type="caution">
    <text evidence="3">The sequence shown here is derived from an EMBL/GenBank/DDBJ whole genome shotgun (WGS) entry which is preliminary data.</text>
</comment>
<dbReference type="SUPFAM" id="SSF142433">
    <property type="entry name" value="CinA-like"/>
    <property type="match status" value="1"/>
</dbReference>
<dbReference type="InterPro" id="IPR050101">
    <property type="entry name" value="CinA"/>
</dbReference>
<feature type="domain" description="MoaB/Mog" evidence="2">
    <location>
        <begin position="4"/>
        <end position="171"/>
    </location>
</feature>
<comment type="similarity">
    <text evidence="1">Belongs to the CinA family.</text>
</comment>
<dbReference type="PANTHER" id="PTHR13939:SF0">
    <property type="entry name" value="NMN AMIDOHYDROLASE-LIKE PROTEIN YFAY"/>
    <property type="match status" value="1"/>
</dbReference>
<evidence type="ECO:0000259" key="2">
    <source>
        <dbReference type="SMART" id="SM00852"/>
    </source>
</evidence>
<dbReference type="PANTHER" id="PTHR13939">
    <property type="entry name" value="NICOTINAMIDE-NUCLEOTIDE AMIDOHYDROLASE PNCC"/>
    <property type="match status" value="1"/>
</dbReference>
<dbReference type="InterPro" id="IPR036425">
    <property type="entry name" value="MoaB/Mog-like_dom_sf"/>
</dbReference>
<dbReference type="RefSeq" id="WP_341596274.1">
    <property type="nucleotide sequence ID" value="NZ_JBAKAZ010000004.1"/>
</dbReference>
<gene>
    <name evidence="3" type="ORF">V6256_01775</name>
</gene>
<dbReference type="Pfam" id="PF02464">
    <property type="entry name" value="CinA"/>
    <property type="match status" value="1"/>
</dbReference>